<reference evidence="1 2" key="1">
    <citation type="submission" date="2019-02" db="EMBL/GenBank/DDBJ databases">
        <title>Deep-cultivation of Planctomycetes and their phenomic and genomic characterization uncovers novel biology.</title>
        <authorList>
            <person name="Wiegand S."/>
            <person name="Jogler M."/>
            <person name="Boedeker C."/>
            <person name="Pinto D."/>
            <person name="Vollmers J."/>
            <person name="Rivas-Marin E."/>
            <person name="Kohn T."/>
            <person name="Peeters S.H."/>
            <person name="Heuer A."/>
            <person name="Rast P."/>
            <person name="Oberbeckmann S."/>
            <person name="Bunk B."/>
            <person name="Jeske O."/>
            <person name="Meyerdierks A."/>
            <person name="Storesund J.E."/>
            <person name="Kallscheuer N."/>
            <person name="Luecker S."/>
            <person name="Lage O.M."/>
            <person name="Pohl T."/>
            <person name="Merkel B.J."/>
            <person name="Hornburger P."/>
            <person name="Mueller R.-W."/>
            <person name="Bruemmer F."/>
            <person name="Labrenz M."/>
            <person name="Spormann A.M."/>
            <person name="Op den Camp H."/>
            <person name="Overmann J."/>
            <person name="Amann R."/>
            <person name="Jetten M.S.M."/>
            <person name="Mascher T."/>
            <person name="Medema M.H."/>
            <person name="Devos D.P."/>
            <person name="Kaster A.-K."/>
            <person name="Ovreas L."/>
            <person name="Rohde M."/>
            <person name="Galperin M.Y."/>
            <person name="Jogler C."/>
        </authorList>
    </citation>
    <scope>NUCLEOTIDE SEQUENCE [LARGE SCALE GENOMIC DNA]</scope>
    <source>
        <strain evidence="1 2">ETA_A1</strain>
    </source>
</reference>
<dbReference type="AlphaFoldDB" id="A0A517XND1"/>
<evidence type="ECO:0000313" key="1">
    <source>
        <dbReference type="EMBL" id="QDU19002.1"/>
    </source>
</evidence>
<dbReference type="Proteomes" id="UP000319576">
    <property type="component" value="Chromosome"/>
</dbReference>
<evidence type="ECO:0008006" key="3">
    <source>
        <dbReference type="Google" id="ProtNLM"/>
    </source>
</evidence>
<dbReference type="InterPro" id="IPR017850">
    <property type="entry name" value="Alkaline_phosphatase_core_sf"/>
</dbReference>
<dbReference type="Pfam" id="PF07394">
    <property type="entry name" value="DUF1501"/>
    <property type="match status" value="1"/>
</dbReference>
<accession>A0A517XND1</accession>
<name>A0A517XND1_9BACT</name>
<proteinExistence type="predicted"/>
<keyword evidence="2" id="KW-1185">Reference proteome</keyword>
<sequence length="444" mass="49054">MTSPRSSRRDFLRAGGLGLCGVGALDVLRAHAAPGAAPRARQMIVCWLGGGPPHTDMFDMKPDSPEEYRGQWRPIPSNVVGLQVGELLPRLAQRADRYTVIRSVSTLNKPGDHSQAPLYWLTGNPRLTTGSDEYPMYGSVVQRLRPGPADLPTHAVLGEVDVHTHNALARSFLGPAHAPLVFDPMKDKDSVTRMLTPELEVPALDRNTDLLRTLDTRLRQHDRADELIAGLDQYQQTAFNLLRSPKLRQALDLSREPARSIDRYRVKPKQTRYPAGDPLHFLLARRLIEAGVPVVHFNLGYWDWHGDNFTAGRQQMPMFDAGLSALLDDLEVRGLLDSTIVLALGEMGRKPKIDNPKAAGAGRDHWDYAQFVLAAGGGFKGGCVVGATDRLGERVTDKFYKVESFGRTLYHLLGIDPETIVTTPANRPVKLVVEDAPLIREAIV</sequence>
<dbReference type="SUPFAM" id="SSF53649">
    <property type="entry name" value="Alkaline phosphatase-like"/>
    <property type="match status" value="1"/>
</dbReference>
<dbReference type="InterPro" id="IPR006311">
    <property type="entry name" value="TAT_signal"/>
</dbReference>
<organism evidence="1 2">
    <name type="scientific">Urbifossiella limnaea</name>
    <dbReference type="NCBI Taxonomy" id="2528023"/>
    <lineage>
        <taxon>Bacteria</taxon>
        <taxon>Pseudomonadati</taxon>
        <taxon>Planctomycetota</taxon>
        <taxon>Planctomycetia</taxon>
        <taxon>Gemmatales</taxon>
        <taxon>Gemmataceae</taxon>
        <taxon>Urbifossiella</taxon>
    </lineage>
</organism>
<protein>
    <recommendedName>
        <fullName evidence="3">DUF1501 domain-containing protein</fullName>
    </recommendedName>
</protein>
<dbReference type="KEGG" id="uli:ETAA1_09030"/>
<evidence type="ECO:0000313" key="2">
    <source>
        <dbReference type="Proteomes" id="UP000319576"/>
    </source>
</evidence>
<dbReference type="PROSITE" id="PS51318">
    <property type="entry name" value="TAT"/>
    <property type="match status" value="1"/>
</dbReference>
<dbReference type="OrthoDB" id="245397at2"/>
<dbReference type="RefSeq" id="WP_145234673.1">
    <property type="nucleotide sequence ID" value="NZ_CP036273.1"/>
</dbReference>
<gene>
    <name evidence="1" type="ORF">ETAA1_09030</name>
</gene>
<dbReference type="PANTHER" id="PTHR43737:SF1">
    <property type="entry name" value="DUF1501 DOMAIN-CONTAINING PROTEIN"/>
    <property type="match status" value="1"/>
</dbReference>
<dbReference type="PANTHER" id="PTHR43737">
    <property type="entry name" value="BLL7424 PROTEIN"/>
    <property type="match status" value="1"/>
</dbReference>
<dbReference type="EMBL" id="CP036273">
    <property type="protein sequence ID" value="QDU19002.1"/>
    <property type="molecule type" value="Genomic_DNA"/>
</dbReference>
<dbReference type="InterPro" id="IPR010869">
    <property type="entry name" value="DUF1501"/>
</dbReference>